<sequence length="102" mass="11402">SQHFKLPPPEHAVTAQNQHITDVSLNNAHPRPPLLLSSREIDKPCSTICKAPLSPMTMRESDKPCQKNCEILLSPTTARESDKPCPKNCEDLLLPMTMRESD</sequence>
<gene>
    <name evidence="2" type="ORF">g.703</name>
</gene>
<feature type="region of interest" description="Disordered" evidence="1">
    <location>
        <begin position="1"/>
        <end position="37"/>
    </location>
</feature>
<dbReference type="EMBL" id="GEBQ01028086">
    <property type="protein sequence ID" value="JAT11891.1"/>
    <property type="molecule type" value="Transcribed_RNA"/>
</dbReference>
<evidence type="ECO:0000256" key="1">
    <source>
        <dbReference type="SAM" id="MobiDB-lite"/>
    </source>
</evidence>
<protein>
    <submittedName>
        <fullName evidence="2">Uncharacterized protein</fullName>
    </submittedName>
</protein>
<feature type="compositionally biased region" description="Polar residues" evidence="1">
    <location>
        <begin position="14"/>
        <end position="27"/>
    </location>
</feature>
<feature type="non-terminal residue" evidence="2">
    <location>
        <position position="1"/>
    </location>
</feature>
<feature type="compositionally biased region" description="Pro residues" evidence="1">
    <location>
        <begin position="1"/>
        <end position="10"/>
    </location>
</feature>
<feature type="non-terminal residue" evidence="2">
    <location>
        <position position="102"/>
    </location>
</feature>
<reference evidence="2" key="1">
    <citation type="submission" date="2015-11" db="EMBL/GenBank/DDBJ databases">
        <title>De novo transcriptome assembly of four potential Pierce s Disease insect vectors from Arizona vineyards.</title>
        <authorList>
            <person name="Tassone E.E."/>
        </authorList>
    </citation>
    <scope>NUCLEOTIDE SEQUENCE</scope>
</reference>
<dbReference type="AlphaFoldDB" id="A0A1B6KKB7"/>
<organism evidence="2">
    <name type="scientific">Graphocephala atropunctata</name>
    <dbReference type="NCBI Taxonomy" id="36148"/>
    <lineage>
        <taxon>Eukaryota</taxon>
        <taxon>Metazoa</taxon>
        <taxon>Ecdysozoa</taxon>
        <taxon>Arthropoda</taxon>
        <taxon>Hexapoda</taxon>
        <taxon>Insecta</taxon>
        <taxon>Pterygota</taxon>
        <taxon>Neoptera</taxon>
        <taxon>Paraneoptera</taxon>
        <taxon>Hemiptera</taxon>
        <taxon>Auchenorrhyncha</taxon>
        <taxon>Membracoidea</taxon>
        <taxon>Cicadellidae</taxon>
        <taxon>Cicadellinae</taxon>
        <taxon>Cicadellini</taxon>
        <taxon>Graphocephala</taxon>
    </lineage>
</organism>
<evidence type="ECO:0000313" key="2">
    <source>
        <dbReference type="EMBL" id="JAT11891.1"/>
    </source>
</evidence>
<accession>A0A1B6KKB7</accession>
<proteinExistence type="predicted"/>
<name>A0A1B6KKB7_9HEMI</name>